<dbReference type="SUPFAM" id="SSF51735">
    <property type="entry name" value="NAD(P)-binding Rossmann-fold domains"/>
    <property type="match status" value="1"/>
</dbReference>
<dbReference type="Proteomes" id="UP000326877">
    <property type="component" value="Unassembled WGS sequence"/>
</dbReference>
<dbReference type="PANTHER" id="PTHR43544">
    <property type="entry name" value="SHORT-CHAIN DEHYDROGENASE/REDUCTASE"/>
    <property type="match status" value="1"/>
</dbReference>
<protein>
    <recommendedName>
        <fullName evidence="3">NAD(P)-binding protein</fullName>
    </recommendedName>
</protein>
<dbReference type="Pfam" id="PF00106">
    <property type="entry name" value="adh_short"/>
    <property type="match status" value="1"/>
</dbReference>
<reference evidence="2" key="1">
    <citation type="submission" date="2019-04" db="EMBL/GenBank/DDBJ databases">
        <title>Friends and foes A comparative genomics studyof 23 Aspergillus species from section Flavi.</title>
        <authorList>
            <consortium name="DOE Joint Genome Institute"/>
            <person name="Kjaerbolling I."/>
            <person name="Vesth T."/>
            <person name="Frisvad J.C."/>
            <person name="Nybo J.L."/>
            <person name="Theobald S."/>
            <person name="Kildgaard S."/>
            <person name="Isbrandt T."/>
            <person name="Kuo A."/>
            <person name="Sato A."/>
            <person name="Lyhne E.K."/>
            <person name="Kogle M.E."/>
            <person name="Wiebenga A."/>
            <person name="Kun R.S."/>
            <person name="Lubbers R.J."/>
            <person name="Makela M.R."/>
            <person name="Barry K."/>
            <person name="Chovatia M."/>
            <person name="Clum A."/>
            <person name="Daum C."/>
            <person name="Haridas S."/>
            <person name="He G."/>
            <person name="LaButti K."/>
            <person name="Lipzen A."/>
            <person name="Mondo S."/>
            <person name="Riley R."/>
            <person name="Salamov A."/>
            <person name="Simmons B.A."/>
            <person name="Magnuson J.K."/>
            <person name="Henrissat B."/>
            <person name="Mortensen U.H."/>
            <person name="Larsen T.O."/>
            <person name="Devries R.P."/>
            <person name="Grigoriev I.V."/>
            <person name="Machida M."/>
            <person name="Baker S.E."/>
            <person name="Andersen M.R."/>
        </authorList>
    </citation>
    <scope>NUCLEOTIDE SEQUENCE [LARGE SCALE GENOMIC DNA]</scope>
    <source>
        <strain evidence="2">IBT 14317</strain>
    </source>
</reference>
<organism evidence="2">
    <name type="scientific">Petromyces alliaceus</name>
    <name type="common">Aspergillus alliaceus</name>
    <dbReference type="NCBI Taxonomy" id="209559"/>
    <lineage>
        <taxon>Eukaryota</taxon>
        <taxon>Fungi</taxon>
        <taxon>Dikarya</taxon>
        <taxon>Ascomycota</taxon>
        <taxon>Pezizomycotina</taxon>
        <taxon>Eurotiomycetes</taxon>
        <taxon>Eurotiomycetidae</taxon>
        <taxon>Eurotiales</taxon>
        <taxon>Aspergillaceae</taxon>
        <taxon>Aspergillus</taxon>
        <taxon>Aspergillus subgen. Circumdati</taxon>
    </lineage>
</organism>
<comment type="similarity">
    <text evidence="1">Belongs to the short-chain dehydrogenases/reductases (SDR) family.</text>
</comment>
<dbReference type="Gene3D" id="3.40.50.720">
    <property type="entry name" value="NAD(P)-binding Rossmann-like Domain"/>
    <property type="match status" value="1"/>
</dbReference>
<dbReference type="EMBL" id="ML735274">
    <property type="protein sequence ID" value="KAE8388719.1"/>
    <property type="molecule type" value="Genomic_DNA"/>
</dbReference>
<evidence type="ECO:0008006" key="3">
    <source>
        <dbReference type="Google" id="ProtNLM"/>
    </source>
</evidence>
<dbReference type="GO" id="GO:0005737">
    <property type="term" value="C:cytoplasm"/>
    <property type="evidence" value="ECO:0007669"/>
    <property type="project" value="TreeGrafter"/>
</dbReference>
<dbReference type="GO" id="GO:0016491">
    <property type="term" value="F:oxidoreductase activity"/>
    <property type="evidence" value="ECO:0007669"/>
    <property type="project" value="TreeGrafter"/>
</dbReference>
<name>A0A5N7C3Y7_PETAA</name>
<dbReference type="InterPro" id="IPR002347">
    <property type="entry name" value="SDR_fam"/>
</dbReference>
<accession>A0A5N7C3Y7</accession>
<proteinExistence type="inferred from homology"/>
<dbReference type="InterPro" id="IPR036291">
    <property type="entry name" value="NAD(P)-bd_dom_sf"/>
</dbReference>
<dbReference type="PANTHER" id="PTHR43544:SF26">
    <property type="entry name" value="SHORT CHAIN DEHYDROGENASE_REDUCTASE FAMILY OXIDOREDUCTASE (JCVI)"/>
    <property type="match status" value="1"/>
</dbReference>
<evidence type="ECO:0000256" key="1">
    <source>
        <dbReference type="ARBA" id="ARBA00006484"/>
    </source>
</evidence>
<dbReference type="InterPro" id="IPR051468">
    <property type="entry name" value="Fungal_SecMetab_SDRs"/>
</dbReference>
<dbReference type="PRINTS" id="PR00081">
    <property type="entry name" value="GDHRDH"/>
</dbReference>
<dbReference type="OrthoDB" id="9876299at2759"/>
<gene>
    <name evidence="2" type="ORF">BDV23DRAFT_158314</name>
</gene>
<dbReference type="AlphaFoldDB" id="A0A5N7C3Y7"/>
<sequence>MAPTHILITGANRGLGLGLVRRLLEQPDQTVIAASRNPENPTSIALAELPRGPGSRLIVIKYDASIERDPFDVAKKLTEKHGINHLDIVIANAGIAKSYPAVKDVHRADILEHVEVNVLSAVSLYQATRGLLHNSTGNPIFAIMGSGAGALGRQPPVPSAVYGASKSMVHWYGVRINSEDAWLNTFVLDPGWVQTDMGNTAAQGWGIESAPDSIDKSCDGMVRVLSTATKEKFGGKVVLYTGEVQAW</sequence>
<evidence type="ECO:0000313" key="2">
    <source>
        <dbReference type="EMBL" id="KAE8388719.1"/>
    </source>
</evidence>